<dbReference type="EMBL" id="BPLQ01003418">
    <property type="protein sequence ID" value="GIY00365.1"/>
    <property type="molecule type" value="Genomic_DNA"/>
</dbReference>
<evidence type="ECO:0000313" key="2">
    <source>
        <dbReference type="Proteomes" id="UP001054837"/>
    </source>
</evidence>
<protein>
    <submittedName>
        <fullName evidence="1">Uncharacterized protein</fullName>
    </submittedName>
</protein>
<gene>
    <name evidence="1" type="primary">AVEN_151386_1</name>
    <name evidence="1" type="ORF">CDAR_583471</name>
</gene>
<dbReference type="AlphaFoldDB" id="A0AAV4PX50"/>
<proteinExistence type="predicted"/>
<name>A0AAV4PX50_9ARAC</name>
<reference evidence="1 2" key="1">
    <citation type="submission" date="2021-06" db="EMBL/GenBank/DDBJ databases">
        <title>Caerostris darwini draft genome.</title>
        <authorList>
            <person name="Kono N."/>
            <person name="Arakawa K."/>
        </authorList>
    </citation>
    <scope>NUCLEOTIDE SEQUENCE [LARGE SCALE GENOMIC DNA]</scope>
</reference>
<comment type="caution">
    <text evidence="1">The sequence shown here is derived from an EMBL/GenBank/DDBJ whole genome shotgun (WGS) entry which is preliminary data.</text>
</comment>
<accession>A0AAV4PX50</accession>
<sequence length="138" mass="15135">MEFEIKLVKAAKKAAGEFASRKLDPLTAPGRPTFSAFLTSKTLGNDLGCHFDHRIFLIVFAADQLTVISIERQNAIPLLLFPSRSVSLTDGTFILSHSFRLSLILIGLSSTTTLHFEQNFFSAIGKHNVLLVGKGVFV</sequence>
<organism evidence="1 2">
    <name type="scientific">Caerostris darwini</name>
    <dbReference type="NCBI Taxonomy" id="1538125"/>
    <lineage>
        <taxon>Eukaryota</taxon>
        <taxon>Metazoa</taxon>
        <taxon>Ecdysozoa</taxon>
        <taxon>Arthropoda</taxon>
        <taxon>Chelicerata</taxon>
        <taxon>Arachnida</taxon>
        <taxon>Araneae</taxon>
        <taxon>Araneomorphae</taxon>
        <taxon>Entelegynae</taxon>
        <taxon>Araneoidea</taxon>
        <taxon>Araneidae</taxon>
        <taxon>Caerostris</taxon>
    </lineage>
</organism>
<keyword evidence="2" id="KW-1185">Reference proteome</keyword>
<dbReference type="Proteomes" id="UP001054837">
    <property type="component" value="Unassembled WGS sequence"/>
</dbReference>
<evidence type="ECO:0000313" key="1">
    <source>
        <dbReference type="EMBL" id="GIY00365.1"/>
    </source>
</evidence>